<dbReference type="PANTHER" id="PTHR43628">
    <property type="entry name" value="ACTIVATOR OF C KINASE PROTEIN 1-RELATED"/>
    <property type="match status" value="1"/>
</dbReference>
<evidence type="ECO:0000313" key="2">
    <source>
        <dbReference type="Proteomes" id="UP001153678"/>
    </source>
</evidence>
<dbReference type="OrthoDB" id="272077at2759"/>
<dbReference type="InterPro" id="IPR052945">
    <property type="entry name" value="Mitotic_Regulator"/>
</dbReference>
<dbReference type="PANTHER" id="PTHR43628:SF1">
    <property type="entry name" value="CHITIN SYNTHASE REGULATORY FACTOR 2-RELATED"/>
    <property type="match status" value="1"/>
</dbReference>
<dbReference type="InterPro" id="IPR006597">
    <property type="entry name" value="Sel1-like"/>
</dbReference>
<proteinExistence type="predicted"/>
<organism evidence="1 2">
    <name type="scientific">Funneliformis geosporum</name>
    <dbReference type="NCBI Taxonomy" id="1117311"/>
    <lineage>
        <taxon>Eukaryota</taxon>
        <taxon>Fungi</taxon>
        <taxon>Fungi incertae sedis</taxon>
        <taxon>Mucoromycota</taxon>
        <taxon>Glomeromycotina</taxon>
        <taxon>Glomeromycetes</taxon>
        <taxon>Glomerales</taxon>
        <taxon>Glomeraceae</taxon>
        <taxon>Funneliformis</taxon>
    </lineage>
</organism>
<dbReference type="InterPro" id="IPR011990">
    <property type="entry name" value="TPR-like_helical_dom_sf"/>
</dbReference>
<gene>
    <name evidence="1" type="ORF">FWILDA_LOCUS5975</name>
</gene>
<dbReference type="SMART" id="SM00671">
    <property type="entry name" value="SEL1"/>
    <property type="match status" value="2"/>
</dbReference>
<keyword evidence="2" id="KW-1185">Reference proteome</keyword>
<protein>
    <submittedName>
        <fullName evidence="1">19834_t:CDS:1</fullName>
    </submittedName>
</protein>
<dbReference type="Pfam" id="PF08238">
    <property type="entry name" value="Sel1"/>
    <property type="match status" value="3"/>
</dbReference>
<name>A0A9W4WRD2_9GLOM</name>
<accession>A0A9W4WRD2</accession>
<comment type="caution">
    <text evidence="1">The sequence shown here is derived from an EMBL/GenBank/DDBJ whole genome shotgun (WGS) entry which is preliminary data.</text>
</comment>
<dbReference type="Proteomes" id="UP001153678">
    <property type="component" value="Unassembled WGS sequence"/>
</dbReference>
<reference evidence="1" key="1">
    <citation type="submission" date="2022-08" db="EMBL/GenBank/DDBJ databases">
        <authorList>
            <person name="Kallberg Y."/>
            <person name="Tangrot J."/>
            <person name="Rosling A."/>
        </authorList>
    </citation>
    <scope>NUCLEOTIDE SEQUENCE</scope>
    <source>
        <strain evidence="1">Wild A</strain>
    </source>
</reference>
<dbReference type="AlphaFoldDB" id="A0A9W4WRD2"/>
<dbReference type="SUPFAM" id="SSF81901">
    <property type="entry name" value="HCP-like"/>
    <property type="match status" value="1"/>
</dbReference>
<evidence type="ECO:0000313" key="1">
    <source>
        <dbReference type="EMBL" id="CAI2173218.1"/>
    </source>
</evidence>
<dbReference type="EMBL" id="CAMKVN010001034">
    <property type="protein sequence ID" value="CAI2173218.1"/>
    <property type="molecule type" value="Genomic_DNA"/>
</dbReference>
<dbReference type="Gene3D" id="1.25.40.10">
    <property type="entry name" value="Tetratricopeptide repeat domain"/>
    <property type="match status" value="1"/>
</dbReference>
<sequence>MDMELKAIKKYCYKYGIGIENNERESAIWYKRAANNGNTTAKFYLAECYRLGKGIKKNEIKAFEFYKMLSESEISDAQFQLGNCFFL</sequence>